<keyword evidence="2" id="KW-1185">Reference proteome</keyword>
<gene>
    <name evidence="1" type="ordered locus">HDEF_1387</name>
</gene>
<reference evidence="1 2" key="1">
    <citation type="journal article" date="2009" name="Proc. Natl. Acad. Sci. U.S.A.">
        <title>Hamiltonella defensa, genome evolution of protective bacterial endosymbiont from pathogenic ancestors.</title>
        <authorList>
            <person name="Degnan P.H."/>
            <person name="Yu Y."/>
            <person name="Sisneros N."/>
            <person name="Wing R.A."/>
            <person name="Moran N.A."/>
        </authorList>
    </citation>
    <scope>NUCLEOTIDE SEQUENCE [LARGE SCALE GENOMIC DNA]</scope>
    <source>
        <strain evidence="2">5AT</strain>
    </source>
</reference>
<name>C4K628_HAMD5</name>
<dbReference type="HOGENOM" id="CLU_3396872_0_0_6"/>
<protein>
    <submittedName>
        <fullName evidence="1">Uncharacterized protein</fullName>
    </submittedName>
</protein>
<dbReference type="AlphaFoldDB" id="C4K628"/>
<evidence type="ECO:0000313" key="2">
    <source>
        <dbReference type="Proteomes" id="UP000002334"/>
    </source>
</evidence>
<dbReference type="EMBL" id="CP001277">
    <property type="protein sequence ID" value="ACQ68021.1"/>
    <property type="molecule type" value="Genomic_DNA"/>
</dbReference>
<proteinExistence type="predicted"/>
<organism evidence="1 2">
    <name type="scientific">Hamiltonella defensa subsp. Acyrthosiphon pisum (strain 5AT)</name>
    <dbReference type="NCBI Taxonomy" id="572265"/>
    <lineage>
        <taxon>Bacteria</taxon>
        <taxon>Pseudomonadati</taxon>
        <taxon>Pseudomonadota</taxon>
        <taxon>Gammaproteobacteria</taxon>
        <taxon>Enterobacterales</taxon>
        <taxon>Enterobacteriaceae</taxon>
        <taxon>aphid secondary symbionts</taxon>
        <taxon>Candidatus Williamhamiltonella</taxon>
    </lineage>
</organism>
<dbReference type="Proteomes" id="UP000002334">
    <property type="component" value="Chromosome"/>
</dbReference>
<sequence>MIFRRKVAYSLQEIQKDITQARMVDSFFVLL</sequence>
<evidence type="ECO:0000313" key="1">
    <source>
        <dbReference type="EMBL" id="ACQ68021.1"/>
    </source>
</evidence>
<accession>C4K628</accession>
<dbReference type="KEGG" id="hde:HDEF_1387"/>